<feature type="transmembrane region" description="Helical" evidence="6">
    <location>
        <begin position="220"/>
        <end position="238"/>
    </location>
</feature>
<dbReference type="PANTHER" id="PTHR42948">
    <property type="entry name" value="TRANSPORTER"/>
    <property type="match status" value="1"/>
</dbReference>
<feature type="transmembrane region" description="Helical" evidence="6">
    <location>
        <begin position="86"/>
        <end position="116"/>
    </location>
</feature>
<dbReference type="PANTHER" id="PTHR42948:SF1">
    <property type="entry name" value="TRANSPORTER"/>
    <property type="match status" value="1"/>
</dbReference>
<evidence type="ECO:0000256" key="1">
    <source>
        <dbReference type="ARBA" id="ARBA00004141"/>
    </source>
</evidence>
<keyword evidence="5 6" id="KW-0472">Membrane</keyword>
<dbReference type="AlphaFoldDB" id="A0A099KLR4"/>
<evidence type="ECO:0000256" key="3">
    <source>
        <dbReference type="ARBA" id="ARBA00022692"/>
    </source>
</evidence>
<dbReference type="PRINTS" id="PR00176">
    <property type="entry name" value="NANEUSMPORT"/>
</dbReference>
<gene>
    <name evidence="7" type="ORF">GAB14E_3307</name>
</gene>
<sequence length="474" mass="50968">MSASREHFSSRIGFILAAAGSAVGIGNLVGFPVNAAKNGGGAFLLMYALFVFLICLPVMIAEMAVGRNTAKEPVGAFKKLSQGNKIWGAAGFLGVLTPFMIAVFYMVITVWIFGYITLTVTGNLDYLASGAGFGEFINSPYLYLALVVVAGIVSFILAAGVKDGIEKAAKILMPALLVMLIIMVAFVLTLDNAMAGVTFFLVPDITKITPSVVNGALSQAFFSLSLGMGILLTYGSYIDKQTNIPNSAKLVAITDTSVAFIAGLMILPAVFSFNPEINPAELSDSSVSLIFTFLPKIFLALQTSLGYVGASAVAAFFFLLVFFAAITSLVSIIEVPVSYLVTEKKQSRKKALGYLTVTAGILTLFAMASFGMVSFFTEFTSYAGGTKSFFDIVYDVFYDTILPLNGFLVCVFVSYRWKKKQLSEELSIGNENYKGSWVEKYINFSLGTFIPAIVLLIFINTVATKFFAVSLFGF</sequence>
<feature type="transmembrane region" description="Helical" evidence="6">
    <location>
        <begin position="250"/>
        <end position="271"/>
    </location>
</feature>
<comment type="caution">
    <text evidence="7">The sequence shown here is derived from an EMBL/GenBank/DDBJ whole genome shotgun (WGS) entry which is preliminary data.</text>
</comment>
<feature type="transmembrane region" description="Helical" evidence="6">
    <location>
        <begin position="43"/>
        <end position="65"/>
    </location>
</feature>
<organism evidence="7 8">
    <name type="scientific">Colwellia psychrerythraea</name>
    <name type="common">Vibrio psychroerythus</name>
    <dbReference type="NCBI Taxonomy" id="28229"/>
    <lineage>
        <taxon>Bacteria</taxon>
        <taxon>Pseudomonadati</taxon>
        <taxon>Pseudomonadota</taxon>
        <taxon>Gammaproteobacteria</taxon>
        <taxon>Alteromonadales</taxon>
        <taxon>Colwelliaceae</taxon>
        <taxon>Colwellia</taxon>
    </lineage>
</organism>
<feature type="transmembrane region" description="Helical" evidence="6">
    <location>
        <begin position="171"/>
        <end position="190"/>
    </location>
</feature>
<proteinExistence type="predicted"/>
<dbReference type="GO" id="GO:0016020">
    <property type="term" value="C:membrane"/>
    <property type="evidence" value="ECO:0007669"/>
    <property type="project" value="UniProtKB-SubCell"/>
</dbReference>
<feature type="transmembrane region" description="Helical" evidence="6">
    <location>
        <begin position="441"/>
        <end position="463"/>
    </location>
</feature>
<keyword evidence="2" id="KW-0813">Transport</keyword>
<feature type="transmembrane region" description="Helical" evidence="6">
    <location>
        <begin position="141"/>
        <end position="159"/>
    </location>
</feature>
<dbReference type="Proteomes" id="UP000029868">
    <property type="component" value="Unassembled WGS sequence"/>
</dbReference>
<dbReference type="PROSITE" id="PS50267">
    <property type="entry name" value="NA_NEUROTRAN_SYMP_3"/>
    <property type="match status" value="1"/>
</dbReference>
<dbReference type="OrthoDB" id="9762833at2"/>
<dbReference type="CDD" id="cd10336">
    <property type="entry name" value="SLC6sbd_Tyt1-Like"/>
    <property type="match status" value="1"/>
</dbReference>
<dbReference type="SUPFAM" id="SSF161070">
    <property type="entry name" value="SNF-like"/>
    <property type="match status" value="1"/>
</dbReference>
<feature type="transmembrane region" description="Helical" evidence="6">
    <location>
        <begin position="305"/>
        <end position="330"/>
    </location>
</feature>
<feature type="transmembrane region" description="Helical" evidence="6">
    <location>
        <begin position="351"/>
        <end position="376"/>
    </location>
</feature>
<feature type="transmembrane region" description="Helical" evidence="6">
    <location>
        <begin position="12"/>
        <end position="31"/>
    </location>
</feature>
<evidence type="ECO:0000313" key="8">
    <source>
        <dbReference type="Proteomes" id="UP000029868"/>
    </source>
</evidence>
<dbReference type="PATRIC" id="fig|28229.3.peg.3027"/>
<feature type="transmembrane region" description="Helical" evidence="6">
    <location>
        <begin position="396"/>
        <end position="415"/>
    </location>
</feature>
<evidence type="ECO:0000256" key="5">
    <source>
        <dbReference type="ARBA" id="ARBA00023136"/>
    </source>
</evidence>
<dbReference type="InterPro" id="IPR047218">
    <property type="entry name" value="YocR/YhdH-like"/>
</dbReference>
<evidence type="ECO:0000256" key="6">
    <source>
        <dbReference type="SAM" id="Phobius"/>
    </source>
</evidence>
<evidence type="ECO:0000256" key="2">
    <source>
        <dbReference type="ARBA" id="ARBA00022448"/>
    </source>
</evidence>
<accession>A0A099KLR4</accession>
<evidence type="ECO:0000313" key="7">
    <source>
        <dbReference type="EMBL" id="KGJ91155.1"/>
    </source>
</evidence>
<reference evidence="7 8" key="1">
    <citation type="submission" date="2014-08" db="EMBL/GenBank/DDBJ databases">
        <title>Genomic and Phenotypic Diversity of Colwellia psychrerythraea strains from Disparate Marine Basins.</title>
        <authorList>
            <person name="Techtmann S.M."/>
            <person name="Stelling S.C."/>
            <person name="Utturkar S.M."/>
            <person name="Alshibli N."/>
            <person name="Harris A."/>
            <person name="Brown S.D."/>
            <person name="Hazen T.C."/>
        </authorList>
    </citation>
    <scope>NUCLEOTIDE SEQUENCE [LARGE SCALE GENOMIC DNA]</scope>
    <source>
        <strain evidence="7 8">GAB14E</strain>
    </source>
</reference>
<keyword evidence="3 6" id="KW-0812">Transmembrane</keyword>
<evidence type="ECO:0000256" key="4">
    <source>
        <dbReference type="ARBA" id="ARBA00022989"/>
    </source>
</evidence>
<dbReference type="InterPro" id="IPR037272">
    <property type="entry name" value="SNS_sf"/>
</dbReference>
<dbReference type="InterPro" id="IPR000175">
    <property type="entry name" value="Na/ntran_symport"/>
</dbReference>
<comment type="subcellular location">
    <subcellularLocation>
        <location evidence="1">Membrane</location>
        <topology evidence="1">Multi-pass membrane protein</topology>
    </subcellularLocation>
</comment>
<dbReference type="Pfam" id="PF00209">
    <property type="entry name" value="SNF"/>
    <property type="match status" value="2"/>
</dbReference>
<dbReference type="EMBL" id="JQEC01000042">
    <property type="protein sequence ID" value="KGJ91155.1"/>
    <property type="molecule type" value="Genomic_DNA"/>
</dbReference>
<dbReference type="NCBIfam" id="NF037979">
    <property type="entry name" value="Na_transp"/>
    <property type="match status" value="1"/>
</dbReference>
<protein>
    <submittedName>
        <fullName evidence="7">Sodium:neurotransmitter symporter</fullName>
    </submittedName>
</protein>
<name>A0A099KLR4_COLPS</name>
<dbReference type="RefSeq" id="WP_033083038.1">
    <property type="nucleotide sequence ID" value="NZ_JQEC01000042.1"/>
</dbReference>
<keyword evidence="4 6" id="KW-1133">Transmembrane helix</keyword>